<dbReference type="GeneID" id="36537611"/>
<evidence type="ECO:0000256" key="1">
    <source>
        <dbReference type="ARBA" id="ARBA00004167"/>
    </source>
</evidence>
<dbReference type="RefSeq" id="XP_024678714.1">
    <property type="nucleotide sequence ID" value="XM_024830285.1"/>
</dbReference>
<dbReference type="GO" id="GO:0016020">
    <property type="term" value="C:membrane"/>
    <property type="evidence" value="ECO:0007669"/>
    <property type="project" value="UniProtKB-SubCell"/>
</dbReference>
<feature type="compositionally biased region" description="Basic and acidic residues" evidence="5">
    <location>
        <begin position="140"/>
        <end position="149"/>
    </location>
</feature>
<proteinExistence type="predicted"/>
<evidence type="ECO:0000256" key="5">
    <source>
        <dbReference type="SAM" id="MobiDB-lite"/>
    </source>
</evidence>
<dbReference type="EMBL" id="MSZS01000008">
    <property type="protein sequence ID" value="PKX90119.1"/>
    <property type="molecule type" value="Genomic_DNA"/>
</dbReference>
<feature type="transmembrane region" description="Helical" evidence="6">
    <location>
        <begin position="65"/>
        <end position="87"/>
    </location>
</feature>
<comment type="caution">
    <text evidence="7">The sequence shown here is derived from an EMBL/GenBank/DDBJ whole genome shotgun (WGS) entry which is preliminary data.</text>
</comment>
<name>A0A2I1BXP0_ASPN1</name>
<feature type="compositionally biased region" description="Low complexity" evidence="5">
    <location>
        <begin position="1"/>
        <end position="57"/>
    </location>
</feature>
<evidence type="ECO:0000256" key="4">
    <source>
        <dbReference type="ARBA" id="ARBA00023136"/>
    </source>
</evidence>
<dbReference type="GO" id="GO:0071944">
    <property type="term" value="C:cell periphery"/>
    <property type="evidence" value="ECO:0007669"/>
    <property type="project" value="UniProtKB-ARBA"/>
</dbReference>
<protein>
    <submittedName>
        <fullName evidence="7">Uncharacterized protein</fullName>
    </submittedName>
</protein>
<keyword evidence="8" id="KW-1185">Reference proteome</keyword>
<reference evidence="8" key="1">
    <citation type="journal article" date="2018" name="Proc. Natl. Acad. Sci. U.S.A.">
        <title>Linking secondary metabolites to gene clusters through genome sequencing of six diverse Aspergillus species.</title>
        <authorList>
            <person name="Kaerboelling I."/>
            <person name="Vesth T.C."/>
            <person name="Frisvad J.C."/>
            <person name="Nybo J.L."/>
            <person name="Theobald S."/>
            <person name="Kuo A."/>
            <person name="Bowyer P."/>
            <person name="Matsuda Y."/>
            <person name="Mondo S."/>
            <person name="Lyhne E.K."/>
            <person name="Kogle M.E."/>
            <person name="Clum A."/>
            <person name="Lipzen A."/>
            <person name="Salamov A."/>
            <person name="Ngan C.Y."/>
            <person name="Daum C."/>
            <person name="Chiniquy J."/>
            <person name="Barry K."/>
            <person name="LaButti K."/>
            <person name="Haridas S."/>
            <person name="Simmons B.A."/>
            <person name="Magnuson J.K."/>
            <person name="Mortensen U.H."/>
            <person name="Larsen T.O."/>
            <person name="Grigoriev I.V."/>
            <person name="Baker S.E."/>
            <person name="Andersen M.R."/>
        </authorList>
    </citation>
    <scope>NUCLEOTIDE SEQUENCE [LARGE SCALE GENOMIC DNA]</scope>
    <source>
        <strain evidence="8">IBT 16806</strain>
    </source>
</reference>
<dbReference type="VEuPathDB" id="FungiDB:P174DRAFT_463585"/>
<organism evidence="7 8">
    <name type="scientific">Aspergillus novofumigatus (strain IBT 16806)</name>
    <dbReference type="NCBI Taxonomy" id="1392255"/>
    <lineage>
        <taxon>Eukaryota</taxon>
        <taxon>Fungi</taxon>
        <taxon>Dikarya</taxon>
        <taxon>Ascomycota</taxon>
        <taxon>Pezizomycotina</taxon>
        <taxon>Eurotiomycetes</taxon>
        <taxon>Eurotiomycetidae</taxon>
        <taxon>Eurotiales</taxon>
        <taxon>Aspergillaceae</taxon>
        <taxon>Aspergillus</taxon>
        <taxon>Aspergillus subgen. Fumigati</taxon>
    </lineage>
</organism>
<dbReference type="STRING" id="1392255.A0A2I1BXP0"/>
<evidence type="ECO:0000256" key="6">
    <source>
        <dbReference type="SAM" id="Phobius"/>
    </source>
</evidence>
<dbReference type="OrthoDB" id="4509967at2759"/>
<dbReference type="OMA" id="DGRTHAH"/>
<evidence type="ECO:0000256" key="2">
    <source>
        <dbReference type="ARBA" id="ARBA00022692"/>
    </source>
</evidence>
<dbReference type="PANTHER" id="PTHR15549:SF26">
    <property type="entry name" value="AXIAL BUDDING PATTERN PROTEIN 2-RELATED"/>
    <property type="match status" value="1"/>
</dbReference>
<evidence type="ECO:0000313" key="8">
    <source>
        <dbReference type="Proteomes" id="UP000234474"/>
    </source>
</evidence>
<feature type="region of interest" description="Disordered" evidence="5">
    <location>
        <begin position="125"/>
        <end position="149"/>
    </location>
</feature>
<dbReference type="Proteomes" id="UP000234474">
    <property type="component" value="Unassembled WGS sequence"/>
</dbReference>
<accession>A0A2I1BXP0</accession>
<sequence length="149" mass="15132">MSAPETSSSTHTSTSNRIVTDVATSTTRTSTSSIATDLASSTSSGATASSDAPSASDGLRTGANAGIGIGASLGVLLLGALVAYIILLRRRLKKASRENALPVESAIPPHGIPELGTEGQKHELMGDKAWPKPSAVGTDGRTHAHELES</sequence>
<dbReference type="PANTHER" id="PTHR15549">
    <property type="entry name" value="PAIRED IMMUNOGLOBULIN-LIKE TYPE 2 RECEPTOR"/>
    <property type="match status" value="1"/>
</dbReference>
<keyword evidence="2 6" id="KW-0812">Transmembrane</keyword>
<keyword evidence="4 6" id="KW-0472">Membrane</keyword>
<evidence type="ECO:0000256" key="3">
    <source>
        <dbReference type="ARBA" id="ARBA00022989"/>
    </source>
</evidence>
<comment type="subcellular location">
    <subcellularLocation>
        <location evidence="1">Membrane</location>
        <topology evidence="1">Single-pass membrane protein</topology>
    </subcellularLocation>
</comment>
<feature type="region of interest" description="Disordered" evidence="5">
    <location>
        <begin position="1"/>
        <end position="63"/>
    </location>
</feature>
<dbReference type="AlphaFoldDB" id="A0A2I1BXP0"/>
<gene>
    <name evidence="7" type="ORF">P174DRAFT_463585</name>
</gene>
<evidence type="ECO:0000313" key="7">
    <source>
        <dbReference type="EMBL" id="PKX90119.1"/>
    </source>
</evidence>
<keyword evidence="3 6" id="KW-1133">Transmembrane helix</keyword>
<dbReference type="InterPro" id="IPR051694">
    <property type="entry name" value="Immunoregulatory_rcpt-like"/>
</dbReference>